<keyword evidence="2" id="KW-1185">Reference proteome</keyword>
<gene>
    <name evidence="1" type="ORF">SAMN06297397_0205</name>
</gene>
<evidence type="ECO:0000313" key="1">
    <source>
        <dbReference type="EMBL" id="SMC35491.1"/>
    </source>
</evidence>
<name>A0AC61PHH8_9FIRM</name>
<proteinExistence type="predicted"/>
<dbReference type="EMBL" id="FWXZ01000001">
    <property type="protein sequence ID" value="SMC35491.1"/>
    <property type="molecule type" value="Genomic_DNA"/>
</dbReference>
<organism evidence="1 2">
    <name type="scientific">Aristaeella lactis</name>
    <dbReference type="NCBI Taxonomy" id="3046383"/>
    <lineage>
        <taxon>Bacteria</taxon>
        <taxon>Bacillati</taxon>
        <taxon>Bacillota</taxon>
        <taxon>Clostridia</taxon>
        <taxon>Eubacteriales</taxon>
        <taxon>Aristaeellaceae</taxon>
        <taxon>Aristaeella</taxon>
    </lineage>
</organism>
<dbReference type="Proteomes" id="UP000192328">
    <property type="component" value="Unassembled WGS sequence"/>
</dbReference>
<evidence type="ECO:0000313" key="2">
    <source>
        <dbReference type="Proteomes" id="UP000192328"/>
    </source>
</evidence>
<protein>
    <submittedName>
        <fullName evidence="1">Listeria/Bacterioides repeat-containing protein</fullName>
    </submittedName>
</protein>
<reference evidence="1" key="1">
    <citation type="submission" date="2017-04" db="EMBL/GenBank/DDBJ databases">
        <authorList>
            <person name="Varghese N."/>
            <person name="Submissions S."/>
        </authorList>
    </citation>
    <scope>NUCLEOTIDE SEQUENCE</scope>
    <source>
        <strain evidence="1">WTE2008</strain>
    </source>
</reference>
<sequence length="1029" mass="114477">MRKLLSVLFVLLCVIFTNVTADADTADSRIFRFYTGKELYQLLAVKEGENLPEPAAPAAPEGQRFEGWYADEACTKPFSFGIQNTRNSTTTVYAKFIQTFCFTYYDELGNVLLNEELVSGSSYTFDKEHPAYAVTAIDKVNSGWKDQHGTVHTTETIAVTEDMNLEPVPETGYYARFFTQGGSFVHSQLILPGQKAERPEQDPTRAGYTFDNWYTEAAGGSVFDFDTVPTQAADIYAHWTANTDTPYKVVLWVENTDGGYDYGASITKTGTTGGDVAFDPATDAASGALYEAVRVNSEKYRNRKYVTHIFLDDKNTASISEVNQDGGIQGDGTTVLNVYARLKRYKLELRKRDTGELLVTIDDAIQQTDYLTDVKDLLAEHDLNRWDVYYGSTSFDTGMLKIRLTFPQTADGCNADLPDGATIVYRLYKQSGNYTYRREILRQDLDNPSSYNLAYSYEYRYPGATDGATQADDPGFRVDHGKTTGQVTGPVDSGPYHYLYSYSPLPNILKFYMDRLSYQLDFNPGIGVTSVSSEQVLYEKPLAGYIPDSYIPDQTIVEQDGVTYVFKGWYDTAEYVGDPVTALTDRTMPPHALGLFAKWEPLAYTVKFDPALGEEGGSYTGPTESRVIAGDKVSQPVNPTRKHRGDWKWTFLGWALDGKPYDFDSAVPENNITLVAQWSRLPLPKVSYNAGDGSGRVPEDEYYRTHSAVIAPSGEGLNAPDGEHFIGWMQDGMLYYPGDEIPVGEEDIILTAAFAADGNTIYTVRYYKQEAGDSYQEDPAQTKQLTGRIRSTVTADEIQYPGYTLEPDISTRSGILAPDGSLTLSMYYGFNTYTVTWMDGDGNKLKTDKLTEGVMPVYNGEVPTKTSTAQYLYTFNNTWAPEISIVNGNAVYTAQFNQTLQKYTVTWENDDHTILETDEYVPYGETPRYDGKTPEKVPTKEYTYTFDGWNREIAAVTGKVTYTAVYKATAIATETPSATQTPTPADVPSPTPKPIPKTGEPADPMLYLILVLLGTAGIGGTAFIRQRRK</sequence>
<comment type="caution">
    <text evidence="1">The sequence shown here is derived from an EMBL/GenBank/DDBJ whole genome shotgun (WGS) entry which is preliminary data.</text>
</comment>
<accession>A0AC61PHH8</accession>